<dbReference type="GO" id="GO:0016887">
    <property type="term" value="F:ATP hydrolysis activity"/>
    <property type="evidence" value="ECO:0007669"/>
    <property type="project" value="InterPro"/>
</dbReference>
<evidence type="ECO:0000256" key="9">
    <source>
        <dbReference type="ARBA" id="ARBA00023136"/>
    </source>
</evidence>
<dbReference type="FunFam" id="1.20.1560.10:FF:000057">
    <property type="entry name" value="ABC multidrug transporter SitT"/>
    <property type="match status" value="2"/>
</dbReference>
<dbReference type="PANTHER" id="PTHR43394">
    <property type="entry name" value="ATP-DEPENDENT PERMEASE MDL1, MITOCHONDRIAL"/>
    <property type="match status" value="1"/>
</dbReference>
<protein>
    <submittedName>
        <fullName evidence="14">ATP-binding cassette transporter</fullName>
    </submittedName>
</protein>
<evidence type="ECO:0000256" key="1">
    <source>
        <dbReference type="ARBA" id="ARBA00004141"/>
    </source>
</evidence>
<dbReference type="Proteomes" id="UP000250140">
    <property type="component" value="Unassembled WGS sequence"/>
</dbReference>
<keyword evidence="9 11" id="KW-0472">Membrane</keyword>
<dbReference type="SUPFAM" id="SSF52540">
    <property type="entry name" value="P-loop containing nucleoside triphosphate hydrolases"/>
    <property type="match status" value="2"/>
</dbReference>
<dbReference type="PANTHER" id="PTHR43394:SF11">
    <property type="entry name" value="ATP-BINDING CASSETTE TRANSPORTER"/>
    <property type="match status" value="1"/>
</dbReference>
<sequence>MSAQDLDSGPVDSIEEEKIKLPKKLFRYLQLVVYTEPTAVDTILLIVGSIAAIAAGVPFPILGILFGQLVDDLNSATCNTAQELTRAAEYQAAVNDKVLKVVYVTIASFITIYVYIVCWSLIGQRLAHRLRDKYFRSLLRQEISFFDNLPAGKVSSRLNGDIQTIQAGTSEKVGICISSLSFFITAYVVAFIKDPKLAGMLVSIVPAFLLMSLVGSKYIEKYSGRMSDYVASAASIASEGLSHVAVVHAFSANARLETKFAADLIKAQKEGIKKAIATAAQSGLLYFIAYSANALAFWQGSRIIADTVGRNAVDATVGTTYTVIFILVDASLILSQVAPFLQVFGSAAAAFEKLQSDMSNNSEIDGTLDTGGEILSEVSGHIDFRNVSFSYSSRPNQSVLQNLSMGCPVGKHTAIVGISGSGKSTIAGLVTRLYDPTGGNVFLDGHDLQELNVRQLRSFISLVQQEPSLLDRSILENIALGLVNSPSTAHSHLKATLLSSQLSEVASRIRNGQDIASAVGSHGSAVAEIVDLVREAATLADAADFIDCFEHGFGTLVGSIGNLMSGGQKQRIALARALVKDPKILILDEATSSLDSLSEKRIQTAIEKIAEGRTLISIAHRLSTIKKADNIIFLRQGQILEHGTHAELLSQNGAYAAMIRLQDLNGRSTYDQTPPKASILNGPNSSEDKLSRDQTGVAEEETTEKGTFRLEEGTRTPKSSGSKGITGIASERPPLSIVKGMAPMARPYLLWIFVAFSASTIVGSSYSAEAVIFGNTVGSLSPCKSEDTIRSRGRLFGLLFFVLALVEFFANLISWSAFGWVAEKLLYTVRVLSFRSLFEQDLQWHQSEGRNPALLLSFVTKDGNALSSLTGSVIGTIFSILVNLIAAIVLTHIVAWRIALVCLVTVPILLGAGFMQLRALTQFEERHEQAFAKSVGITVEAVDSIKTVASLSLEHEILGVYRRSLRNPRKEITKASAYANLWLAIAYSVGNLVYALAYWWGAKQIISGRYTQTQFFIVLLALLVSAQLWAQMFTLAPDVSRARASVARILNLLDIGSTRPSSSGATALALPGSREKDIEATAGLATRCIGVKGGVSVVFRQVQFAYPARHHIQVLHGLDFEIQPGQFCALFGPSGAGKSTIISLIERMYSPSSGIVEIDGKDISKHESVAFRDDIALVSQDSVLFEGSIRFNVALGAKPDQEATDAEVEEACRLANIHETIVDLPEGYETQCGPNGNQLSGGQRQRLAIARALVRKPRLLLLDESTSALDAESEKLLQDGLEKAARGITVVAIAHRLHTIKKADVIFLIEGGRCVDRGTHKELFGRSESYRINAMHQTFEA</sequence>
<feature type="transmembrane region" description="Helical" evidence="11">
    <location>
        <begin position="198"/>
        <end position="219"/>
    </location>
</feature>
<dbReference type="PROSITE" id="PS50893">
    <property type="entry name" value="ABC_TRANSPORTER_2"/>
    <property type="match status" value="2"/>
</dbReference>
<feature type="transmembrane region" description="Helical" evidence="11">
    <location>
        <begin position="898"/>
        <end position="917"/>
    </location>
</feature>
<dbReference type="OrthoDB" id="6500128at2759"/>
<dbReference type="InterPro" id="IPR017871">
    <property type="entry name" value="ABC_transporter-like_CS"/>
</dbReference>
<feature type="transmembrane region" description="Helical" evidence="11">
    <location>
        <begin position="748"/>
        <end position="774"/>
    </location>
</feature>
<feature type="transmembrane region" description="Helical" evidence="11">
    <location>
        <begin position="275"/>
        <end position="298"/>
    </location>
</feature>
<evidence type="ECO:0000256" key="3">
    <source>
        <dbReference type="ARBA" id="ARBA00022448"/>
    </source>
</evidence>
<keyword evidence="8 11" id="KW-1133">Transmembrane helix</keyword>
<feature type="transmembrane region" description="Helical" evidence="11">
    <location>
        <begin position="1013"/>
        <end position="1030"/>
    </location>
</feature>
<evidence type="ECO:0000256" key="10">
    <source>
        <dbReference type="SAM" id="MobiDB-lite"/>
    </source>
</evidence>
<evidence type="ECO:0000256" key="4">
    <source>
        <dbReference type="ARBA" id="ARBA00022692"/>
    </source>
</evidence>
<feature type="transmembrane region" description="Helical" evidence="11">
    <location>
        <begin position="795"/>
        <end position="818"/>
    </location>
</feature>
<dbReference type="InterPro" id="IPR027417">
    <property type="entry name" value="P-loop_NTPase"/>
</dbReference>
<feature type="region of interest" description="Disordered" evidence="10">
    <location>
        <begin position="670"/>
        <end position="725"/>
    </location>
</feature>
<feature type="transmembrane region" description="Helical" evidence="11">
    <location>
        <begin position="101"/>
        <end position="122"/>
    </location>
</feature>
<feature type="transmembrane region" description="Helical" evidence="11">
    <location>
        <begin position="981"/>
        <end position="1001"/>
    </location>
</feature>
<dbReference type="GO" id="GO:0090374">
    <property type="term" value="P:oligopeptide export from mitochondrion"/>
    <property type="evidence" value="ECO:0007669"/>
    <property type="project" value="TreeGrafter"/>
</dbReference>
<dbReference type="PROSITE" id="PS50929">
    <property type="entry name" value="ABC_TM1F"/>
    <property type="match status" value="2"/>
</dbReference>
<dbReference type="Gene3D" id="3.40.50.300">
    <property type="entry name" value="P-loop containing nucleotide triphosphate hydrolases"/>
    <property type="match status" value="2"/>
</dbReference>
<evidence type="ECO:0000259" key="12">
    <source>
        <dbReference type="PROSITE" id="PS50893"/>
    </source>
</evidence>
<feature type="domain" description="ABC transporter" evidence="12">
    <location>
        <begin position="382"/>
        <end position="661"/>
    </location>
</feature>
<dbReference type="GO" id="GO:0005743">
    <property type="term" value="C:mitochondrial inner membrane"/>
    <property type="evidence" value="ECO:0007669"/>
    <property type="project" value="TreeGrafter"/>
</dbReference>
<evidence type="ECO:0000256" key="5">
    <source>
        <dbReference type="ARBA" id="ARBA00022737"/>
    </source>
</evidence>
<dbReference type="SMART" id="SM00382">
    <property type="entry name" value="AAA"/>
    <property type="match status" value="2"/>
</dbReference>
<feature type="domain" description="ABC transporter" evidence="12">
    <location>
        <begin position="1097"/>
        <end position="1336"/>
    </location>
</feature>
<dbReference type="EMBL" id="KV750520">
    <property type="protein sequence ID" value="OCL04407.1"/>
    <property type="molecule type" value="Genomic_DNA"/>
</dbReference>
<keyword evidence="6" id="KW-0547">Nucleotide-binding</keyword>
<feature type="transmembrane region" description="Helical" evidence="11">
    <location>
        <begin position="865"/>
        <end position="891"/>
    </location>
</feature>
<accession>A0A8E2ET48</accession>
<feature type="domain" description="ABC transmembrane type-1" evidence="13">
    <location>
        <begin position="753"/>
        <end position="1041"/>
    </location>
</feature>
<comment type="subcellular location">
    <subcellularLocation>
        <location evidence="1">Membrane</location>
        <topology evidence="1">Multi-pass membrane protein</topology>
    </subcellularLocation>
</comment>
<keyword evidence="7 14" id="KW-0067">ATP-binding</keyword>
<keyword evidence="15" id="KW-1185">Reference proteome</keyword>
<keyword evidence="5" id="KW-0677">Repeat</keyword>
<keyword evidence="3" id="KW-0813">Transport</keyword>
<evidence type="ECO:0000313" key="15">
    <source>
        <dbReference type="Proteomes" id="UP000250140"/>
    </source>
</evidence>
<feature type="compositionally biased region" description="Basic and acidic residues" evidence="10">
    <location>
        <begin position="703"/>
        <end position="715"/>
    </location>
</feature>
<keyword evidence="4 11" id="KW-0812">Transmembrane</keyword>
<dbReference type="InterPro" id="IPR039421">
    <property type="entry name" value="Type_1_exporter"/>
</dbReference>
<dbReference type="SUPFAM" id="SSF90123">
    <property type="entry name" value="ABC transporter transmembrane region"/>
    <property type="match status" value="2"/>
</dbReference>
<dbReference type="GO" id="GO:0005524">
    <property type="term" value="F:ATP binding"/>
    <property type="evidence" value="ECO:0007669"/>
    <property type="project" value="UniProtKB-KW"/>
</dbReference>
<evidence type="ECO:0000256" key="7">
    <source>
        <dbReference type="ARBA" id="ARBA00022840"/>
    </source>
</evidence>
<dbReference type="Gene3D" id="1.20.1560.10">
    <property type="entry name" value="ABC transporter type 1, transmembrane domain"/>
    <property type="match status" value="1"/>
</dbReference>
<dbReference type="InterPro" id="IPR036640">
    <property type="entry name" value="ABC1_TM_sf"/>
</dbReference>
<reference evidence="14 15" key="1">
    <citation type="journal article" date="2016" name="Nat. Commun.">
        <title>Ectomycorrhizal ecology is imprinted in the genome of the dominant symbiotic fungus Cenococcum geophilum.</title>
        <authorList>
            <consortium name="DOE Joint Genome Institute"/>
            <person name="Peter M."/>
            <person name="Kohler A."/>
            <person name="Ohm R.A."/>
            <person name="Kuo A."/>
            <person name="Krutzmann J."/>
            <person name="Morin E."/>
            <person name="Arend M."/>
            <person name="Barry K.W."/>
            <person name="Binder M."/>
            <person name="Choi C."/>
            <person name="Clum A."/>
            <person name="Copeland A."/>
            <person name="Grisel N."/>
            <person name="Haridas S."/>
            <person name="Kipfer T."/>
            <person name="LaButti K."/>
            <person name="Lindquist E."/>
            <person name="Lipzen A."/>
            <person name="Maire R."/>
            <person name="Meier B."/>
            <person name="Mihaltcheva S."/>
            <person name="Molinier V."/>
            <person name="Murat C."/>
            <person name="Poggeler S."/>
            <person name="Quandt C.A."/>
            <person name="Sperisen C."/>
            <person name="Tritt A."/>
            <person name="Tisserant E."/>
            <person name="Crous P.W."/>
            <person name="Henrissat B."/>
            <person name="Nehls U."/>
            <person name="Egli S."/>
            <person name="Spatafora J.W."/>
            <person name="Grigoriev I.V."/>
            <person name="Martin F.M."/>
        </authorList>
    </citation>
    <scope>NUCLEOTIDE SEQUENCE [LARGE SCALE GENOMIC DNA]</scope>
    <source>
        <strain evidence="14 15">CBS 207.34</strain>
    </source>
</reference>
<feature type="transmembrane region" description="Helical" evidence="11">
    <location>
        <begin position="43"/>
        <end position="66"/>
    </location>
</feature>
<dbReference type="InterPro" id="IPR011527">
    <property type="entry name" value="ABC1_TM_dom"/>
</dbReference>
<dbReference type="Pfam" id="PF00664">
    <property type="entry name" value="ABC_membrane"/>
    <property type="match status" value="2"/>
</dbReference>
<proteinExistence type="inferred from homology"/>
<evidence type="ECO:0000259" key="13">
    <source>
        <dbReference type="PROSITE" id="PS50929"/>
    </source>
</evidence>
<feature type="transmembrane region" description="Helical" evidence="11">
    <location>
        <begin position="173"/>
        <end position="192"/>
    </location>
</feature>
<gene>
    <name evidence="14" type="ORF">AOQ84DRAFT_380639</name>
</gene>
<dbReference type="Pfam" id="PF00005">
    <property type="entry name" value="ABC_tran"/>
    <property type="match status" value="2"/>
</dbReference>
<name>A0A8E2ET48_9PEZI</name>
<evidence type="ECO:0000313" key="14">
    <source>
        <dbReference type="EMBL" id="OCL04407.1"/>
    </source>
</evidence>
<evidence type="ECO:0000256" key="6">
    <source>
        <dbReference type="ARBA" id="ARBA00022741"/>
    </source>
</evidence>
<evidence type="ECO:0000256" key="11">
    <source>
        <dbReference type="SAM" id="Phobius"/>
    </source>
</evidence>
<dbReference type="PROSITE" id="PS00211">
    <property type="entry name" value="ABC_TRANSPORTER_1"/>
    <property type="match status" value="2"/>
</dbReference>
<feature type="domain" description="ABC transmembrane type-1" evidence="13">
    <location>
        <begin position="46"/>
        <end position="346"/>
    </location>
</feature>
<dbReference type="GO" id="GO:0015421">
    <property type="term" value="F:ABC-type oligopeptide transporter activity"/>
    <property type="evidence" value="ECO:0007669"/>
    <property type="project" value="TreeGrafter"/>
</dbReference>
<organism evidence="14 15">
    <name type="scientific">Glonium stellatum</name>
    <dbReference type="NCBI Taxonomy" id="574774"/>
    <lineage>
        <taxon>Eukaryota</taxon>
        <taxon>Fungi</taxon>
        <taxon>Dikarya</taxon>
        <taxon>Ascomycota</taxon>
        <taxon>Pezizomycotina</taxon>
        <taxon>Dothideomycetes</taxon>
        <taxon>Pleosporomycetidae</taxon>
        <taxon>Gloniales</taxon>
        <taxon>Gloniaceae</taxon>
        <taxon>Glonium</taxon>
    </lineage>
</organism>
<dbReference type="CDD" id="cd18577">
    <property type="entry name" value="ABC_6TM_Pgp_ABCB1_D1_like"/>
    <property type="match status" value="1"/>
</dbReference>
<evidence type="ECO:0000256" key="8">
    <source>
        <dbReference type="ARBA" id="ARBA00022989"/>
    </source>
</evidence>
<comment type="similarity">
    <text evidence="2">Belongs to the ABC transporter superfamily. ABCB family. Multidrug resistance exporter (TC 3.A.1.201) subfamily.</text>
</comment>
<dbReference type="InterPro" id="IPR003593">
    <property type="entry name" value="AAA+_ATPase"/>
</dbReference>
<dbReference type="CDD" id="cd18578">
    <property type="entry name" value="ABC_6TM_Pgp_ABCB1_D2_like"/>
    <property type="match status" value="1"/>
</dbReference>
<dbReference type="FunFam" id="3.40.50.300:FF:000913">
    <property type="entry name" value="ABC multidrug transporter SitT"/>
    <property type="match status" value="1"/>
</dbReference>
<dbReference type="InterPro" id="IPR003439">
    <property type="entry name" value="ABC_transporter-like_ATP-bd"/>
</dbReference>
<evidence type="ECO:0000256" key="2">
    <source>
        <dbReference type="ARBA" id="ARBA00007577"/>
    </source>
</evidence>